<evidence type="ECO:0000256" key="1">
    <source>
        <dbReference type="SAM" id="Phobius"/>
    </source>
</evidence>
<accession>A0A077ZYK4</accession>
<feature type="signal peptide" evidence="2">
    <location>
        <begin position="1"/>
        <end position="29"/>
    </location>
</feature>
<dbReference type="Proteomes" id="UP000039865">
    <property type="component" value="Unassembled WGS sequence"/>
</dbReference>
<protein>
    <recommendedName>
        <fullName evidence="5">Transmembrane protein</fullName>
    </recommendedName>
</protein>
<dbReference type="InParanoid" id="A0A077ZYK4"/>
<keyword evidence="2" id="KW-0732">Signal</keyword>
<keyword evidence="1" id="KW-0472">Membrane</keyword>
<keyword evidence="4" id="KW-1185">Reference proteome</keyword>
<feature type="chain" id="PRO_5001729041" description="Transmembrane protein" evidence="2">
    <location>
        <begin position="30"/>
        <end position="194"/>
    </location>
</feature>
<evidence type="ECO:0000313" key="3">
    <source>
        <dbReference type="EMBL" id="CDW74965.1"/>
    </source>
</evidence>
<evidence type="ECO:0008006" key="5">
    <source>
        <dbReference type="Google" id="ProtNLM"/>
    </source>
</evidence>
<evidence type="ECO:0000313" key="4">
    <source>
        <dbReference type="Proteomes" id="UP000039865"/>
    </source>
</evidence>
<dbReference type="EMBL" id="CCKQ01003826">
    <property type="protein sequence ID" value="CDW74965.1"/>
    <property type="molecule type" value="Genomic_DNA"/>
</dbReference>
<gene>
    <name evidence="3" type="primary">Contig1452.g1586</name>
    <name evidence="3" type="ORF">STYLEM_3949</name>
</gene>
<name>A0A077ZYK4_STYLE</name>
<evidence type="ECO:0000256" key="2">
    <source>
        <dbReference type="SAM" id="SignalP"/>
    </source>
</evidence>
<organism evidence="3 4">
    <name type="scientific">Stylonychia lemnae</name>
    <name type="common">Ciliate</name>
    <dbReference type="NCBI Taxonomy" id="5949"/>
    <lineage>
        <taxon>Eukaryota</taxon>
        <taxon>Sar</taxon>
        <taxon>Alveolata</taxon>
        <taxon>Ciliophora</taxon>
        <taxon>Intramacronucleata</taxon>
        <taxon>Spirotrichea</taxon>
        <taxon>Stichotrichia</taxon>
        <taxon>Sporadotrichida</taxon>
        <taxon>Oxytrichidae</taxon>
        <taxon>Stylonychinae</taxon>
        <taxon>Stylonychia</taxon>
    </lineage>
</organism>
<proteinExistence type="predicted"/>
<sequence length="194" mass="22099">MNIFFERLINTAMFLPALFMITLSNLAQACNYYGSNIYQFNENLCNGQYCTSDFQCDSYNCTFGTCTTISETTIYIIVCISSTILTCSIALTILYCKKKRRARELAIQNQQLHHHHSNQHNYQGQPEVQRLVGYQSIQQVDGGALNQQQLNPAYGQLGGFQIQSNYGIQHPIYEQADYATPQSNVQQLEPQIQK</sequence>
<dbReference type="PROSITE" id="PS51257">
    <property type="entry name" value="PROKAR_LIPOPROTEIN"/>
    <property type="match status" value="1"/>
</dbReference>
<dbReference type="AlphaFoldDB" id="A0A077ZYK4"/>
<reference evidence="3 4" key="1">
    <citation type="submission" date="2014-06" db="EMBL/GenBank/DDBJ databases">
        <authorList>
            <person name="Swart Estienne"/>
        </authorList>
    </citation>
    <scope>NUCLEOTIDE SEQUENCE [LARGE SCALE GENOMIC DNA]</scope>
    <source>
        <strain evidence="3 4">130c</strain>
    </source>
</reference>
<keyword evidence="1" id="KW-1133">Transmembrane helix</keyword>
<keyword evidence="1" id="KW-0812">Transmembrane</keyword>
<feature type="transmembrane region" description="Helical" evidence="1">
    <location>
        <begin position="74"/>
        <end position="96"/>
    </location>
</feature>